<sequence>MNDSRFGKKYQMAGACTPAKSSPLTIAEGITGTDLESERQLASEHAKRFSGTGPFLSDRQSQVLSGVAFGLTSAEIADWLGLSRRTADIHRAHAIAKLGARNSADAVRIAYSIGVKLVVPPQING</sequence>
<dbReference type="CDD" id="cd06170">
    <property type="entry name" value="LuxR_C_like"/>
    <property type="match status" value="1"/>
</dbReference>
<proteinExistence type="predicted"/>
<dbReference type="SMART" id="SM00421">
    <property type="entry name" value="HTH_LUXR"/>
    <property type="match status" value="1"/>
</dbReference>
<dbReference type="EMBL" id="JADQDC010000020">
    <property type="protein sequence ID" value="MBF9153065.1"/>
    <property type="molecule type" value="Genomic_DNA"/>
</dbReference>
<keyword evidence="2" id="KW-0238">DNA-binding</keyword>
<dbReference type="Proteomes" id="UP000600799">
    <property type="component" value="Unassembled WGS sequence"/>
</dbReference>
<keyword evidence="3" id="KW-0804">Transcription</keyword>
<evidence type="ECO:0000256" key="1">
    <source>
        <dbReference type="ARBA" id="ARBA00023015"/>
    </source>
</evidence>
<dbReference type="SUPFAM" id="SSF46894">
    <property type="entry name" value="C-terminal effector domain of the bipartite response regulators"/>
    <property type="match status" value="1"/>
</dbReference>
<evidence type="ECO:0000259" key="4">
    <source>
        <dbReference type="PROSITE" id="PS50043"/>
    </source>
</evidence>
<protein>
    <submittedName>
        <fullName evidence="5">Helix-turn-helix transcriptional regulator</fullName>
    </submittedName>
</protein>
<dbReference type="PANTHER" id="PTHR44688">
    <property type="entry name" value="DNA-BINDING TRANSCRIPTIONAL ACTIVATOR DEVR_DOSR"/>
    <property type="match status" value="1"/>
</dbReference>
<dbReference type="Gene3D" id="1.10.10.10">
    <property type="entry name" value="Winged helix-like DNA-binding domain superfamily/Winged helix DNA-binding domain"/>
    <property type="match status" value="1"/>
</dbReference>
<dbReference type="InterPro" id="IPR000792">
    <property type="entry name" value="Tscrpt_reg_LuxR_C"/>
</dbReference>
<dbReference type="PANTHER" id="PTHR44688:SF16">
    <property type="entry name" value="DNA-BINDING TRANSCRIPTIONAL ACTIVATOR DEVR_DOSR"/>
    <property type="match status" value="1"/>
</dbReference>
<evidence type="ECO:0000313" key="5">
    <source>
        <dbReference type="EMBL" id="MBF9153065.1"/>
    </source>
</evidence>
<feature type="domain" description="HTH luxR-type" evidence="4">
    <location>
        <begin position="49"/>
        <end position="114"/>
    </location>
</feature>
<gene>
    <name evidence="5" type="ORF">I2488_18840</name>
</gene>
<dbReference type="RefSeq" id="WP_196277333.1">
    <property type="nucleotide sequence ID" value="NZ_JADQDC010000020.1"/>
</dbReference>
<keyword evidence="6" id="KW-1185">Reference proteome</keyword>
<reference evidence="5 6" key="1">
    <citation type="submission" date="2020-11" db="EMBL/GenBank/DDBJ databases">
        <title>The genome sequence of Novosphingobium sp. 1Y9A.</title>
        <authorList>
            <person name="Liu Y."/>
        </authorList>
    </citation>
    <scope>NUCLEOTIDE SEQUENCE [LARGE SCALE GENOMIC DNA]</scope>
    <source>
        <strain evidence="5 6">1Y9A</strain>
    </source>
</reference>
<dbReference type="Pfam" id="PF00196">
    <property type="entry name" value="GerE"/>
    <property type="match status" value="1"/>
</dbReference>
<accession>A0ABS0HM03</accession>
<evidence type="ECO:0000313" key="6">
    <source>
        <dbReference type="Proteomes" id="UP000600799"/>
    </source>
</evidence>
<evidence type="ECO:0000256" key="3">
    <source>
        <dbReference type="ARBA" id="ARBA00023163"/>
    </source>
</evidence>
<dbReference type="PROSITE" id="PS50043">
    <property type="entry name" value="HTH_LUXR_2"/>
    <property type="match status" value="1"/>
</dbReference>
<name>A0ABS0HM03_9SPHN</name>
<evidence type="ECO:0000256" key="2">
    <source>
        <dbReference type="ARBA" id="ARBA00023125"/>
    </source>
</evidence>
<comment type="caution">
    <text evidence="5">The sequence shown here is derived from an EMBL/GenBank/DDBJ whole genome shotgun (WGS) entry which is preliminary data.</text>
</comment>
<keyword evidence="1" id="KW-0805">Transcription regulation</keyword>
<dbReference type="InterPro" id="IPR016032">
    <property type="entry name" value="Sig_transdc_resp-reg_C-effctor"/>
</dbReference>
<dbReference type="InterPro" id="IPR036388">
    <property type="entry name" value="WH-like_DNA-bd_sf"/>
</dbReference>
<dbReference type="PRINTS" id="PR00038">
    <property type="entry name" value="HTHLUXR"/>
</dbReference>
<organism evidence="5 6">
    <name type="scientific">Novosphingobium jiangmenense</name>
    <dbReference type="NCBI Taxonomy" id="2791981"/>
    <lineage>
        <taxon>Bacteria</taxon>
        <taxon>Pseudomonadati</taxon>
        <taxon>Pseudomonadota</taxon>
        <taxon>Alphaproteobacteria</taxon>
        <taxon>Sphingomonadales</taxon>
        <taxon>Sphingomonadaceae</taxon>
        <taxon>Novosphingobium</taxon>
    </lineage>
</organism>